<name>A0A318FH59_KLEOX</name>
<dbReference type="Pfam" id="PF00121">
    <property type="entry name" value="TIM"/>
    <property type="match status" value="1"/>
</dbReference>
<dbReference type="GO" id="GO:0019563">
    <property type="term" value="P:glycerol catabolic process"/>
    <property type="evidence" value="ECO:0007669"/>
    <property type="project" value="TreeGrafter"/>
</dbReference>
<evidence type="ECO:0000313" key="3">
    <source>
        <dbReference type="EMBL" id="PXW39554.1"/>
    </source>
</evidence>
<keyword evidence="2" id="KW-0963">Cytoplasm</keyword>
<organism evidence="3 4">
    <name type="scientific">Klebsiella oxytoca</name>
    <dbReference type="NCBI Taxonomy" id="571"/>
    <lineage>
        <taxon>Bacteria</taxon>
        <taxon>Pseudomonadati</taxon>
        <taxon>Pseudomonadota</taxon>
        <taxon>Gammaproteobacteria</taxon>
        <taxon>Enterobacterales</taxon>
        <taxon>Enterobacteriaceae</taxon>
        <taxon>Klebsiella/Raoultella group</taxon>
        <taxon>Klebsiella</taxon>
    </lineage>
</organism>
<dbReference type="PANTHER" id="PTHR21139:SF2">
    <property type="entry name" value="TRIOSEPHOSPHATE ISOMERASE"/>
    <property type="match status" value="1"/>
</dbReference>
<dbReference type="GO" id="GO:0004807">
    <property type="term" value="F:triose-phosphate isomerase activity"/>
    <property type="evidence" value="ECO:0007669"/>
    <property type="project" value="UniProtKB-EC"/>
</dbReference>
<dbReference type="InterPro" id="IPR035990">
    <property type="entry name" value="TIM_sf"/>
</dbReference>
<keyword evidence="2" id="KW-0312">Gluconeogenesis</keyword>
<reference evidence="3 4" key="1">
    <citation type="submission" date="2018-05" db="EMBL/GenBank/DDBJ databases">
        <title>Freshwater and sediment microbial communities from various areas in North America, analyzing microbe dynamics in response to fracking.</title>
        <authorList>
            <person name="Lamendella R."/>
        </authorList>
    </citation>
    <scope>NUCLEOTIDE SEQUENCE [LARGE SCALE GENOMIC DNA]</scope>
    <source>
        <strain evidence="3 4">67</strain>
    </source>
</reference>
<comment type="catalytic activity">
    <reaction evidence="2">
        <text>D-glyceraldehyde 3-phosphate = dihydroxyacetone phosphate</text>
        <dbReference type="Rhea" id="RHEA:18585"/>
        <dbReference type="ChEBI" id="CHEBI:57642"/>
        <dbReference type="ChEBI" id="CHEBI:59776"/>
        <dbReference type="EC" id="5.3.1.1"/>
    </reaction>
</comment>
<comment type="subcellular location">
    <subcellularLocation>
        <location evidence="2">Cytoplasm</location>
    </subcellularLocation>
</comment>
<dbReference type="EMBL" id="QJJG01000019">
    <property type="protein sequence ID" value="PXW39554.1"/>
    <property type="molecule type" value="Genomic_DNA"/>
</dbReference>
<evidence type="ECO:0000256" key="2">
    <source>
        <dbReference type="RuleBase" id="RU363013"/>
    </source>
</evidence>
<dbReference type="GO" id="GO:0046166">
    <property type="term" value="P:glyceraldehyde-3-phosphate biosynthetic process"/>
    <property type="evidence" value="ECO:0007669"/>
    <property type="project" value="TreeGrafter"/>
</dbReference>
<dbReference type="GO" id="GO:0006094">
    <property type="term" value="P:gluconeogenesis"/>
    <property type="evidence" value="ECO:0007669"/>
    <property type="project" value="UniProtKB-UniPathway"/>
</dbReference>
<dbReference type="RefSeq" id="WP_110276324.1">
    <property type="nucleotide sequence ID" value="NZ_QJJG01000019.1"/>
</dbReference>
<dbReference type="EC" id="5.3.1.1" evidence="2"/>
<proteinExistence type="inferred from homology"/>
<comment type="pathway">
    <text evidence="2">Carbohydrate degradation; glycolysis; D-glyceraldehyde 3-phosphate from glycerone phosphate: step 1/1.</text>
</comment>
<dbReference type="CDD" id="cd00311">
    <property type="entry name" value="TIM"/>
    <property type="match status" value="1"/>
</dbReference>
<evidence type="ECO:0000256" key="1">
    <source>
        <dbReference type="ARBA" id="ARBA00023235"/>
    </source>
</evidence>
<dbReference type="GO" id="GO:0006096">
    <property type="term" value="P:glycolytic process"/>
    <property type="evidence" value="ECO:0007669"/>
    <property type="project" value="UniProtKB-UniPathway"/>
</dbReference>
<dbReference type="PANTHER" id="PTHR21139">
    <property type="entry name" value="TRIOSEPHOSPHATE ISOMERASE"/>
    <property type="match status" value="1"/>
</dbReference>
<dbReference type="AlphaFoldDB" id="A0A318FH59"/>
<keyword evidence="1 2" id="KW-0413">Isomerase</keyword>
<gene>
    <name evidence="3" type="ORF">DET57_11939</name>
</gene>
<comment type="caution">
    <text evidence="3">The sequence shown here is derived from an EMBL/GenBank/DDBJ whole genome shotgun (WGS) entry which is preliminary data.</text>
</comment>
<dbReference type="InterPro" id="IPR000652">
    <property type="entry name" value="Triosephosphate_isomerase"/>
</dbReference>
<dbReference type="SUPFAM" id="SSF51351">
    <property type="entry name" value="Triosephosphate isomerase (TIM)"/>
    <property type="match status" value="1"/>
</dbReference>
<comment type="similarity">
    <text evidence="2">Belongs to the triosephosphate isomerase family.</text>
</comment>
<dbReference type="InterPro" id="IPR013785">
    <property type="entry name" value="Aldolase_TIM"/>
</dbReference>
<dbReference type="UniPathway" id="UPA00109">
    <property type="reaction ID" value="UER00189"/>
</dbReference>
<dbReference type="GO" id="GO:0005829">
    <property type="term" value="C:cytosol"/>
    <property type="evidence" value="ECO:0007669"/>
    <property type="project" value="TreeGrafter"/>
</dbReference>
<accession>A0A318FH59</accession>
<comment type="subunit">
    <text evidence="2">Homodimer.</text>
</comment>
<dbReference type="Proteomes" id="UP000247485">
    <property type="component" value="Unassembled WGS sequence"/>
</dbReference>
<dbReference type="Gene3D" id="3.20.20.70">
    <property type="entry name" value="Aldolase class I"/>
    <property type="match status" value="1"/>
</dbReference>
<dbReference type="PROSITE" id="PS51440">
    <property type="entry name" value="TIM_2"/>
    <property type="match status" value="1"/>
</dbReference>
<dbReference type="UniPathway" id="UPA00138"/>
<sequence>MSIVIGVSHKSYFGWERTLEWNQKVVEIIRKGPTDGSLELFTFPAIPAISASLECFANTPMAIGAQDICAEAPGAWTGEISAAIVQEMGCQYAEIGHAERRRFFNETIDIINKKIDMAFSCHLTPVICIGEPERMALSDAAAYAIAQAKELLDQRSGPIPGVVFAWEPQWAIGAPKPASDEYIKYVCHALRGFLHQHYGTQCKVIYGGSAGPGLLERLWPHVDGLFLGRFAHQPDSFALILEEAQRLLSEST</sequence>
<evidence type="ECO:0000313" key="4">
    <source>
        <dbReference type="Proteomes" id="UP000247485"/>
    </source>
</evidence>
<protein>
    <recommendedName>
        <fullName evidence="2">Triosephosphate isomerase</fullName>
        <ecNumber evidence="2">5.3.1.1</ecNumber>
    </recommendedName>
</protein>
<comment type="pathway">
    <text evidence="2">Carbohydrate biosynthesis; gluconeogenesis.</text>
</comment>
<keyword evidence="2" id="KW-0324">Glycolysis</keyword>